<dbReference type="InterPro" id="IPR019378">
    <property type="entry name" value="GDP-Fuc_O-FucTrfase"/>
</dbReference>
<sequence>MDVRQVMGAVLTFSMFVMLGNMIKRDHFDGDVLLDVPVTSTVNIEEDYNKMPRHSLSQLPIGVSKNDGQHLRLCWNNSSMSKGREESKGFVTFSLTNGPEYHISQVANAVLIAKHLGATLVLPEIIGSKGEKRTFGEIYDAEKFITSMSSIVQVERRKRPTTITEKLVGIKVPYNANRNYIARNIKPLFKKTQKVRVITYFPSATMKEGKVDKDMNPYSCWATFEALRLKPELQEVLDSITKRLRNHDANQQFVAIDYKGEMLRTTTCRSDANKGMKNCYNPVEIAQFLQRIGSPRDTTIYVTHSKIDRSLSPLKDTYSKIFTKEDIMEESEKAKFSKLEKEIIDFHLCSVSDVFVPAKSGLFYSNVIGIRIAASRTDVLVPAQITSTLAQDHISSYISKRSHPAYACFCKSKQQINTKGKCKYEVPRMRRTLDGLFWPYLIQECSLGGDICKLVTDSRNFDWLLNPMSSTQ</sequence>
<evidence type="ECO:0000256" key="3">
    <source>
        <dbReference type="ARBA" id="ARBA00022679"/>
    </source>
</evidence>
<dbReference type="STRING" id="35608.A0A2U1LWH5"/>
<keyword evidence="5" id="KW-0119">Carbohydrate metabolism</keyword>
<accession>A0A2U1LWH5</accession>
<gene>
    <name evidence="7" type="ORF">CTI12_AA445800</name>
</gene>
<evidence type="ECO:0000313" key="7">
    <source>
        <dbReference type="EMBL" id="PWA53369.1"/>
    </source>
</evidence>
<dbReference type="OrthoDB" id="1648512at2759"/>
<keyword evidence="3 7" id="KW-0808">Transferase</keyword>
<keyword evidence="2 7" id="KW-0328">Glycosyltransferase</keyword>
<evidence type="ECO:0000256" key="2">
    <source>
        <dbReference type="ARBA" id="ARBA00022676"/>
    </source>
</evidence>
<dbReference type="Proteomes" id="UP000245207">
    <property type="component" value="Unassembled WGS sequence"/>
</dbReference>
<name>A0A2U1LWH5_ARTAN</name>
<dbReference type="PANTHER" id="PTHR31288">
    <property type="entry name" value="O-FUCOSYLTRANSFERASE FAMILY PROTEIN"/>
    <property type="match status" value="1"/>
</dbReference>
<comment type="similarity">
    <text evidence="1">Belongs to the glycosyltransferase GT106 family.</text>
</comment>
<evidence type="ECO:0000256" key="4">
    <source>
        <dbReference type="ARBA" id="ARBA00023253"/>
    </source>
</evidence>
<dbReference type="GO" id="GO:0006004">
    <property type="term" value="P:fucose metabolic process"/>
    <property type="evidence" value="ECO:0007669"/>
    <property type="project" value="UniProtKB-KW"/>
</dbReference>
<dbReference type="Pfam" id="PF10250">
    <property type="entry name" value="O-FucT"/>
    <property type="match status" value="1"/>
</dbReference>
<dbReference type="EMBL" id="PKPP01007446">
    <property type="protein sequence ID" value="PWA53369.1"/>
    <property type="molecule type" value="Genomic_DNA"/>
</dbReference>
<proteinExistence type="inferred from homology"/>
<dbReference type="PANTHER" id="PTHR31288:SF26">
    <property type="entry name" value="O-FUCOSYLTRANSFERASE FAMILY PROTEIN"/>
    <property type="match status" value="1"/>
</dbReference>
<comment type="caution">
    <text evidence="7">The sequence shown here is derived from an EMBL/GenBank/DDBJ whole genome shotgun (WGS) entry which is preliminary data.</text>
</comment>
<evidence type="ECO:0000256" key="1">
    <source>
        <dbReference type="ARBA" id="ARBA00007737"/>
    </source>
</evidence>
<dbReference type="InterPro" id="IPR024709">
    <property type="entry name" value="FucosylTrfase_pln"/>
</dbReference>
<dbReference type="GO" id="GO:0016757">
    <property type="term" value="F:glycosyltransferase activity"/>
    <property type="evidence" value="ECO:0007669"/>
    <property type="project" value="UniProtKB-KW"/>
</dbReference>
<protein>
    <recommendedName>
        <fullName evidence="6">O-fucosyltransferase family protein</fullName>
    </recommendedName>
</protein>
<evidence type="ECO:0000256" key="6">
    <source>
        <dbReference type="ARBA" id="ARBA00030350"/>
    </source>
</evidence>
<dbReference type="AlphaFoldDB" id="A0A2U1LWH5"/>
<keyword evidence="8" id="KW-1185">Reference proteome</keyword>
<reference evidence="7 8" key="1">
    <citation type="journal article" date="2018" name="Mol. Plant">
        <title>The genome of Artemisia annua provides insight into the evolution of Asteraceae family and artemisinin biosynthesis.</title>
        <authorList>
            <person name="Shen Q."/>
            <person name="Zhang L."/>
            <person name="Liao Z."/>
            <person name="Wang S."/>
            <person name="Yan T."/>
            <person name="Shi P."/>
            <person name="Liu M."/>
            <person name="Fu X."/>
            <person name="Pan Q."/>
            <person name="Wang Y."/>
            <person name="Lv Z."/>
            <person name="Lu X."/>
            <person name="Zhang F."/>
            <person name="Jiang W."/>
            <person name="Ma Y."/>
            <person name="Chen M."/>
            <person name="Hao X."/>
            <person name="Li L."/>
            <person name="Tang Y."/>
            <person name="Lv G."/>
            <person name="Zhou Y."/>
            <person name="Sun X."/>
            <person name="Brodelius P.E."/>
            <person name="Rose J.K.C."/>
            <person name="Tang K."/>
        </authorList>
    </citation>
    <scope>NUCLEOTIDE SEQUENCE [LARGE SCALE GENOMIC DNA]</scope>
    <source>
        <strain evidence="8">cv. Huhao1</strain>
        <tissue evidence="7">Leaf</tissue>
    </source>
</reference>
<evidence type="ECO:0000313" key="8">
    <source>
        <dbReference type="Proteomes" id="UP000245207"/>
    </source>
</evidence>
<keyword evidence="4" id="KW-0294">Fucose metabolism</keyword>
<organism evidence="7 8">
    <name type="scientific">Artemisia annua</name>
    <name type="common">Sweet wormwood</name>
    <dbReference type="NCBI Taxonomy" id="35608"/>
    <lineage>
        <taxon>Eukaryota</taxon>
        <taxon>Viridiplantae</taxon>
        <taxon>Streptophyta</taxon>
        <taxon>Embryophyta</taxon>
        <taxon>Tracheophyta</taxon>
        <taxon>Spermatophyta</taxon>
        <taxon>Magnoliopsida</taxon>
        <taxon>eudicotyledons</taxon>
        <taxon>Gunneridae</taxon>
        <taxon>Pentapetalae</taxon>
        <taxon>asterids</taxon>
        <taxon>campanulids</taxon>
        <taxon>Asterales</taxon>
        <taxon>Asteraceae</taxon>
        <taxon>Asteroideae</taxon>
        <taxon>Anthemideae</taxon>
        <taxon>Artemisiinae</taxon>
        <taxon>Artemisia</taxon>
    </lineage>
</organism>
<evidence type="ECO:0000256" key="5">
    <source>
        <dbReference type="ARBA" id="ARBA00023277"/>
    </source>
</evidence>